<comment type="subunit">
    <text evidence="8">Component of the Mediator complex.</text>
</comment>
<keyword evidence="8" id="KW-0010">Activator</keyword>
<dbReference type="InterPro" id="IPR019095">
    <property type="entry name" value="Mediator_Med18"/>
</dbReference>
<dbReference type="EMBL" id="CALTRL010005790">
    <property type="protein sequence ID" value="CAH7686392.1"/>
    <property type="molecule type" value="Genomic_DNA"/>
</dbReference>
<keyword evidence="5 8" id="KW-0804">Transcription</keyword>
<evidence type="ECO:0000256" key="2">
    <source>
        <dbReference type="ARBA" id="ARBA00009814"/>
    </source>
</evidence>
<dbReference type="GO" id="GO:0006369">
    <property type="term" value="P:termination of RNA polymerase II transcription"/>
    <property type="evidence" value="ECO:0007669"/>
    <property type="project" value="TreeGrafter"/>
</dbReference>
<keyword evidence="10" id="KW-1185">Reference proteome</keyword>
<evidence type="ECO:0000256" key="8">
    <source>
        <dbReference type="RuleBase" id="RU364150"/>
    </source>
</evidence>
<gene>
    <name evidence="8" type="primary">MED18</name>
    <name evidence="9" type="ORF">PPACK8108_LOCUS21036</name>
</gene>
<dbReference type="GO" id="GO:0003712">
    <property type="term" value="F:transcription coregulator activity"/>
    <property type="evidence" value="ECO:0007669"/>
    <property type="project" value="InterPro"/>
</dbReference>
<keyword evidence="4 8" id="KW-0805">Transcription regulation</keyword>
<dbReference type="Pfam" id="PF09637">
    <property type="entry name" value="Med18"/>
    <property type="match status" value="1"/>
</dbReference>
<evidence type="ECO:0000256" key="1">
    <source>
        <dbReference type="ARBA" id="ARBA00004123"/>
    </source>
</evidence>
<dbReference type="GO" id="GO:0070847">
    <property type="term" value="C:core mediator complex"/>
    <property type="evidence" value="ECO:0007669"/>
    <property type="project" value="TreeGrafter"/>
</dbReference>
<accession>A0AAV0BJV6</accession>
<evidence type="ECO:0000313" key="10">
    <source>
        <dbReference type="Proteomes" id="UP001153365"/>
    </source>
</evidence>
<evidence type="ECO:0000256" key="6">
    <source>
        <dbReference type="ARBA" id="ARBA00023242"/>
    </source>
</evidence>
<comment type="caution">
    <text evidence="9">The sequence shown here is derived from an EMBL/GenBank/DDBJ whole genome shotgun (WGS) entry which is preliminary data.</text>
</comment>
<sequence>MGIQVSVSGIVPADLQVSVLDRLSNYTHSASQFHAREVVFDRGPLESNSEDSNLLRFRHVDQINKAQGNDNKSTSWSLVSLGRPERERISPDFLIRPIFSCPILDGDPMEFASALGYWRKFEFYKRGVAFTRGVVVVELFQLFETETTPVGWPEVTLITITATVSGSRATGMAPGQVTAVVQQQESRSEGCNRVREMQAVLKGLVDLGRVEPF</sequence>
<dbReference type="GO" id="GO:0006357">
    <property type="term" value="P:regulation of transcription by RNA polymerase II"/>
    <property type="evidence" value="ECO:0007669"/>
    <property type="project" value="InterPro"/>
</dbReference>
<comment type="subcellular location">
    <subcellularLocation>
        <location evidence="1 8">Nucleus</location>
    </subcellularLocation>
</comment>
<protein>
    <recommendedName>
        <fullName evidence="3 8">Mediator of RNA polymerase II transcription subunit 18</fullName>
    </recommendedName>
    <alternativeName>
        <fullName evidence="7 8">Mediator complex subunit 18</fullName>
    </alternativeName>
</protein>
<dbReference type="AlphaFoldDB" id="A0AAV0BJV6"/>
<dbReference type="GO" id="GO:0016592">
    <property type="term" value="C:mediator complex"/>
    <property type="evidence" value="ECO:0007669"/>
    <property type="project" value="InterPro"/>
</dbReference>
<dbReference type="PANTHER" id="PTHR13321:SF2">
    <property type="entry name" value="MEDIATOR OF RNA POLYMERASE II TRANSCRIPTION SUBUNIT 18"/>
    <property type="match status" value="1"/>
</dbReference>
<reference evidence="9" key="1">
    <citation type="submission" date="2022-06" db="EMBL/GenBank/DDBJ databases">
        <authorList>
            <consortium name="SYNGENTA / RWTH Aachen University"/>
        </authorList>
    </citation>
    <scope>NUCLEOTIDE SEQUENCE</scope>
</reference>
<organism evidence="9 10">
    <name type="scientific">Phakopsora pachyrhizi</name>
    <name type="common">Asian soybean rust disease fungus</name>
    <dbReference type="NCBI Taxonomy" id="170000"/>
    <lineage>
        <taxon>Eukaryota</taxon>
        <taxon>Fungi</taxon>
        <taxon>Dikarya</taxon>
        <taxon>Basidiomycota</taxon>
        <taxon>Pucciniomycotina</taxon>
        <taxon>Pucciniomycetes</taxon>
        <taxon>Pucciniales</taxon>
        <taxon>Phakopsoraceae</taxon>
        <taxon>Phakopsora</taxon>
    </lineage>
</organism>
<keyword evidence="6 8" id="KW-0539">Nucleus</keyword>
<evidence type="ECO:0000256" key="3">
    <source>
        <dbReference type="ARBA" id="ARBA00019612"/>
    </source>
</evidence>
<comment type="similarity">
    <text evidence="2 8">Belongs to the Mediator complex subunit 18 family.</text>
</comment>
<dbReference type="Gene3D" id="2.40.320.10">
    <property type="entry name" value="Hypothetical Protein Pfu-838710-001"/>
    <property type="match status" value="1"/>
</dbReference>
<evidence type="ECO:0000256" key="7">
    <source>
        <dbReference type="ARBA" id="ARBA00032012"/>
    </source>
</evidence>
<name>A0AAV0BJV6_PHAPC</name>
<evidence type="ECO:0000256" key="5">
    <source>
        <dbReference type="ARBA" id="ARBA00023163"/>
    </source>
</evidence>
<proteinExistence type="inferred from homology"/>
<dbReference type="Proteomes" id="UP001153365">
    <property type="component" value="Unassembled WGS sequence"/>
</dbReference>
<comment type="function">
    <text evidence="8">Component of the Mediator complex, a coactivator involved in the regulated transcription of nearly all RNA polymerase II-dependent genes. Mediator functions as a bridge to convey information from gene-specific regulatory proteins to the basal RNA polymerase II transcription machinery. Mediator is recruited to promoters by direct interactions with regulatory proteins and serves as a scaffold for the assembly of a functional preinitiation complex with RNA polymerase II and the general transcription factors.</text>
</comment>
<dbReference type="PANTHER" id="PTHR13321">
    <property type="entry name" value="MEDIATOR OF RNA POLYMERASE II TRANSCRIPTION, SUBUNIT 18"/>
    <property type="match status" value="1"/>
</dbReference>
<evidence type="ECO:0000256" key="4">
    <source>
        <dbReference type="ARBA" id="ARBA00023015"/>
    </source>
</evidence>
<evidence type="ECO:0000313" key="9">
    <source>
        <dbReference type="EMBL" id="CAH7686392.1"/>
    </source>
</evidence>